<keyword evidence="3" id="KW-0444">Lipid biosynthesis</keyword>
<evidence type="ECO:0000313" key="14">
    <source>
        <dbReference type="EMBL" id="CEG00504.1"/>
    </source>
</evidence>
<dbReference type="OrthoDB" id="445556at2759"/>
<dbReference type="InterPro" id="IPR036869">
    <property type="entry name" value="J_dom_sf"/>
</dbReference>
<evidence type="ECO:0000256" key="11">
    <source>
        <dbReference type="ARBA" id="ARBA00038963"/>
    </source>
</evidence>
<feature type="domain" description="J" evidence="13">
    <location>
        <begin position="1"/>
        <end position="57"/>
    </location>
</feature>
<dbReference type="InterPro" id="IPR051034">
    <property type="entry name" value="Mito_Enoyl-ACP_Reductase"/>
</dbReference>
<dbReference type="Gene3D" id="3.40.50.720">
    <property type="entry name" value="NAD(P)-binding Rossmann-like Domain"/>
    <property type="match status" value="1"/>
</dbReference>
<dbReference type="EC" id="1.3.1.104" evidence="11"/>
<keyword evidence="10" id="KW-0275">Fatty acid biosynthesis</keyword>
<proteinExistence type="inferred from homology"/>
<dbReference type="PANTHER" id="PTHR43981">
    <property type="entry name" value="ENOYL-[ACYL-CARRIER-PROTEIN] REDUCTASE, MITOCHONDRIAL"/>
    <property type="match status" value="1"/>
</dbReference>
<dbReference type="InterPro" id="IPR011032">
    <property type="entry name" value="GroES-like_sf"/>
</dbReference>
<dbReference type="Proteomes" id="UP000009170">
    <property type="component" value="Unassembled WGS sequence"/>
</dbReference>
<reference evidence="15" key="1">
    <citation type="journal article" date="2006" name="Proc. Natl. Acad. Sci. U.S.A.">
        <title>Genome analysis of the smallest free-living eukaryote Ostreococcus tauri unveils many unique features.</title>
        <authorList>
            <person name="Derelle E."/>
            <person name="Ferraz C."/>
            <person name="Rombauts S."/>
            <person name="Rouze P."/>
            <person name="Worden A.Z."/>
            <person name="Robbens S."/>
            <person name="Partensky F."/>
            <person name="Degroeve S."/>
            <person name="Echeynie S."/>
            <person name="Cooke R."/>
            <person name="Saeys Y."/>
            <person name="Wuyts J."/>
            <person name="Jabbari K."/>
            <person name="Bowler C."/>
            <person name="Panaud O."/>
            <person name="Piegu B."/>
            <person name="Ball S.G."/>
            <person name="Ral J.-P."/>
            <person name="Bouget F.-Y."/>
            <person name="Piganeau G."/>
            <person name="De Baets B."/>
            <person name="Picard A."/>
            <person name="Delseny M."/>
            <person name="Demaille J."/>
            <person name="Van de Peer Y."/>
            <person name="Moreau H."/>
        </authorList>
    </citation>
    <scope>NUCLEOTIDE SEQUENCE [LARGE SCALE GENOMIC DNA]</scope>
    <source>
        <strain evidence="15">OTTH 0595 / CCAP 157/2 / RCC745</strain>
    </source>
</reference>
<evidence type="ECO:0000256" key="9">
    <source>
        <dbReference type="ARBA" id="ARBA00023128"/>
    </source>
</evidence>
<evidence type="ECO:0000256" key="5">
    <source>
        <dbReference type="ARBA" id="ARBA00022857"/>
    </source>
</evidence>
<dbReference type="GO" id="GO:0141148">
    <property type="term" value="F:enoyl-[acyl-carrier-protein] reductase (NADPH) activity"/>
    <property type="evidence" value="ECO:0007669"/>
    <property type="project" value="UniProtKB-EC"/>
</dbReference>
<dbReference type="RefSeq" id="XP_022840410.1">
    <property type="nucleotide sequence ID" value="XM_022983833.1"/>
</dbReference>
<dbReference type="EMBL" id="CAID01000017">
    <property type="protein sequence ID" value="CEG00504.1"/>
    <property type="molecule type" value="Genomic_DNA"/>
</dbReference>
<dbReference type="Pfam" id="PF08240">
    <property type="entry name" value="ADH_N"/>
    <property type="match status" value="1"/>
</dbReference>
<sequence>MNHRAARRARGVRRAYRNLITKVHPDKGGDAEAFANIQRAYDVLSDDAKRERYDETGTFEKTVEEELLDEFGGGVFRDKLKEEQERKESLAEAIVKTERDKGSHTAGFEAWLRARGPDASKTLGVDDMIDRFGVNKGSYDEVILPKIRAYRVGASAPGKFELSSEAIPPTLEWGEVLVNIRVAPINPADVDASAMAKRGKFPYIAGSDGVATVVKVGAGVKSLNEGDWVFPYAGDLGTWRSLAVWKEKDLIKIPSDILPFEHAAMIREMCVAYRLLEDFGSLKPGDAVVLNAATSTVGQCVVQLCSMLKLRAIAIVRERKDFEKTEAWLKSLGASEVLKDEGSLARELTSRNLFAKPRLALDAVGGASAVRLAESLQTGCPLIVYGNMSGMAATFPWSAWTQNALIVRGFSLRQWMSDHKKKVPKMLETLGKLSRADKLAIQYTDYELASEFEEALEHAREDFKSTKILLRVNDIGTTYDGAGGAAPPA</sequence>
<dbReference type="PANTHER" id="PTHR43981:SF2">
    <property type="entry name" value="ENOYL-[ACYL-CARRIER-PROTEIN] REDUCTASE, MITOCHONDRIAL"/>
    <property type="match status" value="1"/>
</dbReference>
<comment type="similarity">
    <text evidence="2">Belongs to the zinc-containing alcohol dehydrogenase family. Quinone oxidoreductase subfamily.</text>
</comment>
<dbReference type="InterPro" id="IPR001623">
    <property type="entry name" value="DnaJ_domain"/>
</dbReference>
<keyword evidence="15" id="KW-1185">Reference proteome</keyword>
<dbReference type="SUPFAM" id="SSF50129">
    <property type="entry name" value="GroES-like"/>
    <property type="match status" value="1"/>
</dbReference>
<dbReference type="InterPro" id="IPR013154">
    <property type="entry name" value="ADH-like_N"/>
</dbReference>
<dbReference type="GO" id="GO:0005739">
    <property type="term" value="C:mitochondrion"/>
    <property type="evidence" value="ECO:0007669"/>
    <property type="project" value="UniProtKB-SubCell"/>
</dbReference>
<dbReference type="Pfam" id="PF00226">
    <property type="entry name" value="DnaJ"/>
    <property type="match status" value="1"/>
</dbReference>
<dbReference type="InParanoid" id="A0A096P8A3"/>
<keyword evidence="5" id="KW-0521">NADP</keyword>
<evidence type="ECO:0000256" key="8">
    <source>
        <dbReference type="ARBA" id="ARBA00023098"/>
    </source>
</evidence>
<dbReference type="GeneID" id="9838155"/>
<dbReference type="SMART" id="SM00271">
    <property type="entry name" value="DnaJ"/>
    <property type="match status" value="1"/>
</dbReference>
<name>A0A096P8A3_OSTTA</name>
<keyword evidence="4" id="KW-0276">Fatty acid metabolism</keyword>
<dbReference type="CDD" id="cd06257">
    <property type="entry name" value="DnaJ"/>
    <property type="match status" value="1"/>
</dbReference>
<dbReference type="InterPro" id="IPR036291">
    <property type="entry name" value="NAD(P)-bd_dom_sf"/>
</dbReference>
<evidence type="ECO:0000256" key="1">
    <source>
        <dbReference type="ARBA" id="ARBA00004173"/>
    </source>
</evidence>
<evidence type="ECO:0000256" key="4">
    <source>
        <dbReference type="ARBA" id="ARBA00022832"/>
    </source>
</evidence>
<dbReference type="KEGG" id="ota:OT_ostta17g00300"/>
<evidence type="ECO:0000313" key="15">
    <source>
        <dbReference type="Proteomes" id="UP000009170"/>
    </source>
</evidence>
<comment type="subcellular location">
    <subcellularLocation>
        <location evidence="1">Mitochondrion</location>
    </subcellularLocation>
</comment>
<dbReference type="Gene3D" id="3.90.180.10">
    <property type="entry name" value="Medium-chain alcohol dehydrogenases, catalytic domain"/>
    <property type="match status" value="1"/>
</dbReference>
<comment type="catalytic activity">
    <reaction evidence="12">
        <text>a 2,3-saturated acyl-[ACP] + NADP(+) = a (2E)-enoyl-[ACP] + NADPH + H(+)</text>
        <dbReference type="Rhea" id="RHEA:22564"/>
        <dbReference type="Rhea" id="RHEA-COMP:9925"/>
        <dbReference type="Rhea" id="RHEA-COMP:9926"/>
        <dbReference type="ChEBI" id="CHEBI:15378"/>
        <dbReference type="ChEBI" id="CHEBI:57783"/>
        <dbReference type="ChEBI" id="CHEBI:58349"/>
        <dbReference type="ChEBI" id="CHEBI:78784"/>
        <dbReference type="ChEBI" id="CHEBI:78785"/>
        <dbReference type="EC" id="1.3.1.104"/>
    </reaction>
</comment>
<keyword evidence="6" id="KW-0809">Transit peptide</keyword>
<evidence type="ECO:0000256" key="10">
    <source>
        <dbReference type="ARBA" id="ARBA00023160"/>
    </source>
</evidence>
<evidence type="ECO:0000259" key="13">
    <source>
        <dbReference type="PROSITE" id="PS50076"/>
    </source>
</evidence>
<dbReference type="AlphaFoldDB" id="A0A096P8A3"/>
<evidence type="ECO:0000256" key="6">
    <source>
        <dbReference type="ARBA" id="ARBA00022946"/>
    </source>
</evidence>
<dbReference type="STRING" id="70448.A0A096P8A3"/>
<dbReference type="SUPFAM" id="SSF51735">
    <property type="entry name" value="NAD(P)-binding Rossmann-fold domains"/>
    <property type="match status" value="1"/>
</dbReference>
<dbReference type="CDD" id="cd08290">
    <property type="entry name" value="ETR"/>
    <property type="match status" value="1"/>
</dbReference>
<dbReference type="InterPro" id="IPR020843">
    <property type="entry name" value="ER"/>
</dbReference>
<dbReference type="PROSITE" id="PS50076">
    <property type="entry name" value="DNAJ_2"/>
    <property type="match status" value="1"/>
</dbReference>
<dbReference type="SMART" id="SM00829">
    <property type="entry name" value="PKS_ER"/>
    <property type="match status" value="1"/>
</dbReference>
<dbReference type="InterPro" id="IPR018253">
    <property type="entry name" value="DnaJ_domain_CS"/>
</dbReference>
<comment type="caution">
    <text evidence="14">The sequence shown here is derived from an EMBL/GenBank/DDBJ whole genome shotgun (WGS) entry which is preliminary data.</text>
</comment>
<keyword evidence="7" id="KW-0560">Oxidoreductase</keyword>
<evidence type="ECO:0000256" key="2">
    <source>
        <dbReference type="ARBA" id="ARBA00010371"/>
    </source>
</evidence>
<dbReference type="Gene3D" id="1.10.287.110">
    <property type="entry name" value="DnaJ domain"/>
    <property type="match status" value="1"/>
</dbReference>
<dbReference type="GO" id="GO:0006633">
    <property type="term" value="P:fatty acid biosynthetic process"/>
    <property type="evidence" value="ECO:0007669"/>
    <property type="project" value="UniProtKB-KW"/>
</dbReference>
<keyword evidence="9" id="KW-0496">Mitochondrion</keyword>
<accession>A0A096P8A3</accession>
<protein>
    <recommendedName>
        <fullName evidence="11">enoyl-[acyl-carrier-protein] reductase</fullName>
        <ecNumber evidence="11">1.3.1.104</ecNumber>
    </recommendedName>
</protein>
<gene>
    <name evidence="14" type="ORF">OT_ostta17g00300</name>
</gene>
<dbReference type="SUPFAM" id="SSF46565">
    <property type="entry name" value="Chaperone J-domain"/>
    <property type="match status" value="1"/>
</dbReference>
<organism evidence="14 15">
    <name type="scientific">Ostreococcus tauri</name>
    <name type="common">Marine green alga</name>
    <dbReference type="NCBI Taxonomy" id="70448"/>
    <lineage>
        <taxon>Eukaryota</taxon>
        <taxon>Viridiplantae</taxon>
        <taxon>Chlorophyta</taxon>
        <taxon>Mamiellophyceae</taxon>
        <taxon>Mamiellales</taxon>
        <taxon>Bathycoccaceae</taxon>
        <taxon>Ostreococcus</taxon>
    </lineage>
</organism>
<evidence type="ECO:0000256" key="12">
    <source>
        <dbReference type="ARBA" id="ARBA00048843"/>
    </source>
</evidence>
<keyword evidence="8" id="KW-0443">Lipid metabolism</keyword>
<dbReference type="PROSITE" id="PS00636">
    <property type="entry name" value="DNAJ_1"/>
    <property type="match status" value="1"/>
</dbReference>
<evidence type="ECO:0000256" key="3">
    <source>
        <dbReference type="ARBA" id="ARBA00022516"/>
    </source>
</evidence>
<reference evidence="14 15" key="2">
    <citation type="journal article" date="2014" name="BMC Genomics">
        <title>An improved genome of the model marine alga Ostreococcus tauri unfolds by assessing Illumina de novo assemblies.</title>
        <authorList>
            <person name="Blanc-Mathieu R."/>
            <person name="Verhelst B."/>
            <person name="Derelle E."/>
            <person name="Rombauts S."/>
            <person name="Bouget F.Y."/>
            <person name="Carre I."/>
            <person name="Chateau A."/>
            <person name="Eyre-Walker A."/>
            <person name="Grimsley N."/>
            <person name="Moreau H."/>
            <person name="Piegu B."/>
            <person name="Rivals E."/>
            <person name="Schackwitz W."/>
            <person name="Van de Peer Y."/>
            <person name="Piganeau G."/>
        </authorList>
    </citation>
    <scope>NUCLEOTIDE SEQUENCE [LARGE SCALE GENOMIC DNA]</scope>
    <source>
        <strain evidence="15">OTTH 0595 / CCAP 157/2 / RCC745</strain>
    </source>
</reference>
<evidence type="ECO:0000256" key="7">
    <source>
        <dbReference type="ARBA" id="ARBA00023002"/>
    </source>
</evidence>